<feature type="domain" description="Alcohol dehydrogenase-like C-terminal" evidence="5">
    <location>
        <begin position="7"/>
        <end position="71"/>
    </location>
</feature>
<dbReference type="Proteomes" id="UP000214720">
    <property type="component" value="Unassembled WGS sequence"/>
</dbReference>
<evidence type="ECO:0000313" key="7">
    <source>
        <dbReference type="Proteomes" id="UP000214720"/>
    </source>
</evidence>
<evidence type="ECO:0000313" key="6">
    <source>
        <dbReference type="EMBL" id="OXC72169.1"/>
    </source>
</evidence>
<dbReference type="InterPro" id="IPR036291">
    <property type="entry name" value="NAD(P)-bd_dom_sf"/>
</dbReference>
<dbReference type="GO" id="GO:0046872">
    <property type="term" value="F:metal ion binding"/>
    <property type="evidence" value="ECO:0007669"/>
    <property type="project" value="UniProtKB-KW"/>
</dbReference>
<protein>
    <submittedName>
        <fullName evidence="6">Zn-dependent threonine dehydrogenase</fullName>
    </submittedName>
</protein>
<dbReference type="EMBL" id="MTHB01000280">
    <property type="protein sequence ID" value="OXC72169.1"/>
    <property type="molecule type" value="Genomic_DNA"/>
</dbReference>
<dbReference type="OrthoDB" id="9773078at2"/>
<keyword evidence="4" id="KW-0862">Zinc</keyword>
<organism evidence="6 7">
    <name type="scientific">Caballeronia sordidicola</name>
    <name type="common">Burkholderia sordidicola</name>
    <dbReference type="NCBI Taxonomy" id="196367"/>
    <lineage>
        <taxon>Bacteria</taxon>
        <taxon>Pseudomonadati</taxon>
        <taxon>Pseudomonadota</taxon>
        <taxon>Betaproteobacteria</taxon>
        <taxon>Burkholderiales</taxon>
        <taxon>Burkholderiaceae</taxon>
        <taxon>Caballeronia</taxon>
    </lineage>
</organism>
<comment type="cofactor">
    <cofactor evidence="1">
        <name>Zn(2+)</name>
        <dbReference type="ChEBI" id="CHEBI:29105"/>
    </cofactor>
</comment>
<evidence type="ECO:0000256" key="4">
    <source>
        <dbReference type="ARBA" id="ARBA00022833"/>
    </source>
</evidence>
<keyword evidence="3" id="KW-0479">Metal-binding</keyword>
<dbReference type="Gene3D" id="3.90.180.10">
    <property type="entry name" value="Medium-chain alcohol dehydrogenases, catalytic domain"/>
    <property type="match status" value="1"/>
</dbReference>
<proteinExistence type="inferred from homology"/>
<dbReference type="Gene3D" id="3.40.50.720">
    <property type="entry name" value="NAD(P)-binding Rossmann-like Domain"/>
    <property type="match status" value="1"/>
</dbReference>
<evidence type="ECO:0000256" key="2">
    <source>
        <dbReference type="ARBA" id="ARBA00008072"/>
    </source>
</evidence>
<dbReference type="InterPro" id="IPR013149">
    <property type="entry name" value="ADH-like_C"/>
</dbReference>
<evidence type="ECO:0000256" key="3">
    <source>
        <dbReference type="ARBA" id="ARBA00022723"/>
    </source>
</evidence>
<sequence>MSNLSGDPVAQIMKLTGNVGVDCAIEAVGVPANFEQCKSIIAPGGVTANVGVYGVKVDLYMERLWGRNIPITPRLADTVSTPMQLRTVHSGRPEAGKLITHRFGLNDVMKAYETLSRVADAHALKVIFQAK</sequence>
<name>A0A226WMY5_CABSO</name>
<comment type="caution">
    <text evidence="6">The sequence shown here is derived from an EMBL/GenBank/DDBJ whole genome shotgun (WGS) entry which is preliminary data.</text>
</comment>
<reference evidence="7" key="1">
    <citation type="submission" date="2017-01" db="EMBL/GenBank/DDBJ databases">
        <title>Genome Analysis of Deinococcus marmoris KOPRI26562.</title>
        <authorList>
            <person name="Kim J.H."/>
            <person name="Oh H.-M."/>
        </authorList>
    </citation>
    <scope>NUCLEOTIDE SEQUENCE [LARGE SCALE GENOMIC DNA]</scope>
    <source>
        <strain evidence="7">PAMC 26633</strain>
    </source>
</reference>
<dbReference type="PANTHER" id="PTHR42813">
    <property type="entry name" value="ZINC-TYPE ALCOHOL DEHYDROGENASE-LIKE"/>
    <property type="match status" value="1"/>
</dbReference>
<dbReference type="Pfam" id="PF00107">
    <property type="entry name" value="ADH_zinc_N"/>
    <property type="match status" value="1"/>
</dbReference>
<dbReference type="SUPFAM" id="SSF51735">
    <property type="entry name" value="NAD(P)-binding Rossmann-fold domains"/>
    <property type="match status" value="1"/>
</dbReference>
<comment type="similarity">
    <text evidence="2">Belongs to the zinc-containing alcohol dehydrogenase family.</text>
</comment>
<dbReference type="PANTHER" id="PTHR42813:SF4">
    <property type="entry name" value="NADP-DEPENDENT ISOPROPANOL DEHYDROGENASE"/>
    <property type="match status" value="1"/>
</dbReference>
<accession>A0A226WMY5</accession>
<dbReference type="AlphaFoldDB" id="A0A226WMY5"/>
<gene>
    <name evidence="6" type="ORF">BSU04_43275</name>
</gene>
<evidence type="ECO:0000256" key="1">
    <source>
        <dbReference type="ARBA" id="ARBA00001947"/>
    </source>
</evidence>
<evidence type="ECO:0000259" key="5">
    <source>
        <dbReference type="Pfam" id="PF00107"/>
    </source>
</evidence>